<comment type="caution">
    <text evidence="2">The sequence shown here is derived from an EMBL/GenBank/DDBJ whole genome shotgun (WGS) entry which is preliminary data.</text>
</comment>
<protein>
    <submittedName>
        <fullName evidence="2">DNA-binding phage protein</fullName>
    </submittedName>
</protein>
<evidence type="ECO:0000313" key="2">
    <source>
        <dbReference type="EMBL" id="MBP1855370.1"/>
    </source>
</evidence>
<sequence>MRCEKRGEEMVNVDKLRGKIVEKKLNITCLARKIGINKSTLYRKLKTNGEELSIKEAHTIAKELNLSLEELNSIFFSDFIEEFESKSN</sequence>
<keyword evidence="2" id="KW-0238">DNA-binding</keyword>
<name>A0ABS4EBQ3_9FIRM</name>
<accession>A0ABS4EBQ3</accession>
<evidence type="ECO:0000259" key="1">
    <source>
        <dbReference type="PROSITE" id="PS50943"/>
    </source>
</evidence>
<organism evidence="2 3">
    <name type="scientific">Metaclostridioides mangenotii</name>
    <dbReference type="NCBI Taxonomy" id="1540"/>
    <lineage>
        <taxon>Bacteria</taxon>
        <taxon>Bacillati</taxon>
        <taxon>Bacillota</taxon>
        <taxon>Clostridia</taxon>
        <taxon>Peptostreptococcales</taxon>
        <taxon>Peptostreptococcaceae</taxon>
        <taxon>Metaclostridioides</taxon>
    </lineage>
</organism>
<dbReference type="Proteomes" id="UP000767291">
    <property type="component" value="Unassembled WGS sequence"/>
</dbReference>
<dbReference type="InterPro" id="IPR010982">
    <property type="entry name" value="Lambda_DNA-bd_dom_sf"/>
</dbReference>
<gene>
    <name evidence="2" type="ORF">J2Z43_001765</name>
</gene>
<dbReference type="GO" id="GO:0003677">
    <property type="term" value="F:DNA binding"/>
    <property type="evidence" value="ECO:0007669"/>
    <property type="project" value="UniProtKB-KW"/>
</dbReference>
<dbReference type="Gene3D" id="1.10.260.40">
    <property type="entry name" value="lambda repressor-like DNA-binding domains"/>
    <property type="match status" value="1"/>
</dbReference>
<dbReference type="CDD" id="cd00093">
    <property type="entry name" value="HTH_XRE"/>
    <property type="match status" value="1"/>
</dbReference>
<dbReference type="SUPFAM" id="SSF47413">
    <property type="entry name" value="lambda repressor-like DNA-binding domains"/>
    <property type="match status" value="1"/>
</dbReference>
<feature type="domain" description="HTH cro/C1-type" evidence="1">
    <location>
        <begin position="16"/>
        <end position="71"/>
    </location>
</feature>
<evidence type="ECO:0000313" key="3">
    <source>
        <dbReference type="Proteomes" id="UP000767291"/>
    </source>
</evidence>
<dbReference type="EMBL" id="JAGGJX010000003">
    <property type="protein sequence ID" value="MBP1855370.1"/>
    <property type="molecule type" value="Genomic_DNA"/>
</dbReference>
<proteinExistence type="predicted"/>
<dbReference type="InterPro" id="IPR001387">
    <property type="entry name" value="Cro/C1-type_HTH"/>
</dbReference>
<keyword evidence="3" id="KW-1185">Reference proteome</keyword>
<reference evidence="2 3" key="1">
    <citation type="submission" date="2021-03" db="EMBL/GenBank/DDBJ databases">
        <title>Genomic Encyclopedia of Type Strains, Phase IV (KMG-IV): sequencing the most valuable type-strain genomes for metagenomic binning, comparative biology and taxonomic classification.</title>
        <authorList>
            <person name="Goeker M."/>
        </authorList>
    </citation>
    <scope>NUCLEOTIDE SEQUENCE [LARGE SCALE GENOMIC DNA]</scope>
    <source>
        <strain evidence="2 3">DSM 1289</strain>
    </source>
</reference>
<dbReference type="RefSeq" id="WP_234926262.1">
    <property type="nucleotide sequence ID" value="NZ_BAAACS010000012.1"/>
</dbReference>
<dbReference type="Pfam" id="PF13443">
    <property type="entry name" value="HTH_26"/>
    <property type="match status" value="1"/>
</dbReference>
<dbReference type="PROSITE" id="PS50943">
    <property type="entry name" value="HTH_CROC1"/>
    <property type="match status" value="1"/>
</dbReference>